<keyword evidence="3" id="KW-1185">Reference proteome</keyword>
<protein>
    <submittedName>
        <fullName evidence="2">Uncharacterized protein</fullName>
    </submittedName>
</protein>
<sequence>MNSTTPVYDQSLDGGIVESREPIRPTPATARRDFIQYGPDF</sequence>
<gene>
    <name evidence="2" type="ORF">AA0113_g3163</name>
</gene>
<accession>A0A4Q4SII4</accession>
<name>A0A4Q4SII4_9PLEO</name>
<evidence type="ECO:0000256" key="1">
    <source>
        <dbReference type="SAM" id="MobiDB-lite"/>
    </source>
</evidence>
<dbReference type="EMBL" id="PEJP01000010">
    <property type="protein sequence ID" value="RYO70454.1"/>
    <property type="molecule type" value="Genomic_DNA"/>
</dbReference>
<comment type="caution">
    <text evidence="2">The sequence shown here is derived from an EMBL/GenBank/DDBJ whole genome shotgun (WGS) entry which is preliminary data.</text>
</comment>
<evidence type="ECO:0000313" key="3">
    <source>
        <dbReference type="Proteomes" id="UP000293823"/>
    </source>
</evidence>
<reference evidence="3" key="1">
    <citation type="journal article" date="2019" name="bioRxiv">
        <title>Genomics, evolutionary history and diagnostics of the Alternaria alternata species group including apple and Asian pear pathotypes.</title>
        <authorList>
            <person name="Armitage A.D."/>
            <person name="Cockerton H.M."/>
            <person name="Sreenivasaprasad S."/>
            <person name="Woodhall J.W."/>
            <person name="Lane C.R."/>
            <person name="Harrison R.J."/>
            <person name="Clarkson J.P."/>
        </authorList>
    </citation>
    <scope>NUCLEOTIDE SEQUENCE [LARGE SCALE GENOMIC DNA]</scope>
    <source>
        <strain evidence="3">RGR 97.0016</strain>
    </source>
</reference>
<organism evidence="2 3">
    <name type="scientific">Alternaria arborescens</name>
    <dbReference type="NCBI Taxonomy" id="156630"/>
    <lineage>
        <taxon>Eukaryota</taxon>
        <taxon>Fungi</taxon>
        <taxon>Dikarya</taxon>
        <taxon>Ascomycota</taxon>
        <taxon>Pezizomycotina</taxon>
        <taxon>Dothideomycetes</taxon>
        <taxon>Pleosporomycetidae</taxon>
        <taxon>Pleosporales</taxon>
        <taxon>Pleosporineae</taxon>
        <taxon>Pleosporaceae</taxon>
        <taxon>Alternaria</taxon>
        <taxon>Alternaria sect. Alternaria</taxon>
    </lineage>
</organism>
<dbReference type="Proteomes" id="UP000293823">
    <property type="component" value="Unassembled WGS sequence"/>
</dbReference>
<dbReference type="AlphaFoldDB" id="A0A4Q4SII4"/>
<feature type="region of interest" description="Disordered" evidence="1">
    <location>
        <begin position="1"/>
        <end position="41"/>
    </location>
</feature>
<proteinExistence type="predicted"/>
<evidence type="ECO:0000313" key="2">
    <source>
        <dbReference type="EMBL" id="RYO70454.1"/>
    </source>
</evidence>